<dbReference type="AlphaFoldDB" id="A0A5N7MPT6"/>
<proteinExistence type="predicted"/>
<dbReference type="InterPro" id="IPR050272">
    <property type="entry name" value="Isochorismatase-like_hydrls"/>
</dbReference>
<feature type="domain" description="Isochorismatase-like" evidence="2">
    <location>
        <begin position="9"/>
        <end position="183"/>
    </location>
</feature>
<keyword evidence="4" id="KW-1185">Reference proteome</keyword>
<name>A0A5N7MPT6_9HYPH</name>
<dbReference type="CDD" id="cd00431">
    <property type="entry name" value="cysteine_hydrolases"/>
    <property type="match status" value="1"/>
</dbReference>
<keyword evidence="1 3" id="KW-0378">Hydrolase</keyword>
<dbReference type="SUPFAM" id="SSF52499">
    <property type="entry name" value="Isochorismatase-like hydrolases"/>
    <property type="match status" value="1"/>
</dbReference>
<dbReference type="NCBIfam" id="NF008517">
    <property type="entry name" value="PRK11440.1"/>
    <property type="match status" value="1"/>
</dbReference>
<gene>
    <name evidence="3" type="ORF">FS320_26785</name>
</gene>
<dbReference type="PANTHER" id="PTHR43540:SF7">
    <property type="entry name" value="ISOCHORISMATASE FAMILY PROTEIN YECD"/>
    <property type="match status" value="1"/>
</dbReference>
<evidence type="ECO:0000313" key="3">
    <source>
        <dbReference type="EMBL" id="MPR28650.1"/>
    </source>
</evidence>
<dbReference type="EMBL" id="VOSK01000161">
    <property type="protein sequence ID" value="MPR28650.1"/>
    <property type="molecule type" value="Genomic_DNA"/>
</dbReference>
<dbReference type="InterPro" id="IPR000868">
    <property type="entry name" value="Isochorismatase-like_dom"/>
</dbReference>
<dbReference type="RefSeq" id="WP_152715093.1">
    <property type="nucleotide sequence ID" value="NZ_VOSJ01000344.1"/>
</dbReference>
<dbReference type="InterPro" id="IPR036380">
    <property type="entry name" value="Isochorismatase-like_sf"/>
</dbReference>
<dbReference type="Proteomes" id="UP000403266">
    <property type="component" value="Unassembled WGS sequence"/>
</dbReference>
<dbReference type="Pfam" id="PF00857">
    <property type="entry name" value="Isochorismatase"/>
    <property type="match status" value="1"/>
</dbReference>
<evidence type="ECO:0000313" key="4">
    <source>
        <dbReference type="Proteomes" id="UP000403266"/>
    </source>
</evidence>
<evidence type="ECO:0000259" key="2">
    <source>
        <dbReference type="Pfam" id="PF00857"/>
    </source>
</evidence>
<dbReference type="OrthoDB" id="8477867at2"/>
<dbReference type="PANTHER" id="PTHR43540">
    <property type="entry name" value="PEROXYUREIDOACRYLATE/UREIDOACRYLATE AMIDOHYDROLASE-RELATED"/>
    <property type="match status" value="1"/>
</dbReference>
<evidence type="ECO:0000256" key="1">
    <source>
        <dbReference type="ARBA" id="ARBA00022801"/>
    </source>
</evidence>
<dbReference type="GO" id="GO:0016787">
    <property type="term" value="F:hydrolase activity"/>
    <property type="evidence" value="ECO:0007669"/>
    <property type="project" value="UniProtKB-KW"/>
</dbReference>
<dbReference type="Gene3D" id="3.40.50.850">
    <property type="entry name" value="Isochorismatase-like"/>
    <property type="match status" value="1"/>
</dbReference>
<reference evidence="3 4" key="1">
    <citation type="journal article" date="2019" name="Syst. Appl. Microbiol.">
        <title>Microvirga tunisiensis sp. nov., a root nodule symbiotic bacterium isolated from Lupinus micranthus and L. luteus grown in Northern Tunisia.</title>
        <authorList>
            <person name="Msaddak A."/>
            <person name="Rejili M."/>
            <person name="Duran D."/>
            <person name="Mars M."/>
            <person name="Palacios J.M."/>
            <person name="Ruiz-Argueso T."/>
            <person name="Rey L."/>
            <person name="Imperial J."/>
        </authorList>
    </citation>
    <scope>NUCLEOTIDE SEQUENCE [LARGE SCALE GENOMIC DNA]</scope>
    <source>
        <strain evidence="3 4">Lmie10</strain>
    </source>
</reference>
<protein>
    <submittedName>
        <fullName evidence="3">Hydrolase</fullName>
    </submittedName>
</protein>
<organism evidence="3 4">
    <name type="scientific">Microvirga tunisiensis</name>
    <dbReference type="NCBI Taxonomy" id="2108360"/>
    <lineage>
        <taxon>Bacteria</taxon>
        <taxon>Pseudomonadati</taxon>
        <taxon>Pseudomonadota</taxon>
        <taxon>Alphaproteobacteria</taxon>
        <taxon>Hyphomicrobiales</taxon>
        <taxon>Methylobacteriaceae</taxon>
        <taxon>Microvirga</taxon>
    </lineage>
</organism>
<comment type="caution">
    <text evidence="3">The sequence shown here is derived from an EMBL/GenBank/DDBJ whole genome shotgun (WGS) entry which is preliminary data.</text>
</comment>
<accession>A0A5N7MPT6</accession>
<sequence>MLKLDPHTTALVLIDVQKGTLGMPVGPHAPATVVANSARLGSRFSQKGATVILVRVSFSEGYLDKPAAPTDVPMIIPPGGLPADWAEFPAEIAALHADVLITKRQWSAFHGTELDLQLRRRGISNVVIGGLMTNFGVESTARDAWQHNYRTIVAEDASSSLSAELHEFAVTKSLPRVSQIRSTTEIIESLEA</sequence>